<dbReference type="InterPro" id="IPR011527">
    <property type="entry name" value="ABC1_TM_dom"/>
</dbReference>
<accession>A0A1B6VP61</accession>
<dbReference type="InterPro" id="IPR014216">
    <property type="entry name" value="ABC_transptr_CydD"/>
</dbReference>
<dbReference type="PROSITE" id="PS00211">
    <property type="entry name" value="ABC_TRANSPORTER_1"/>
    <property type="match status" value="1"/>
</dbReference>
<proteinExistence type="predicted"/>
<dbReference type="PATRIC" id="fig|38307.3.peg.569"/>
<dbReference type="InterPro" id="IPR039421">
    <property type="entry name" value="Type_1_exporter"/>
</dbReference>
<dbReference type="SUPFAM" id="SSF52540">
    <property type="entry name" value="P-loop containing nucleoside triphosphate hydrolases"/>
    <property type="match status" value="1"/>
</dbReference>
<comment type="subcellular location">
    <subcellularLocation>
        <location evidence="1">Cell membrane</location>
        <topology evidence="1">Multi-pass membrane protein</topology>
    </subcellularLocation>
</comment>
<dbReference type="Pfam" id="PF00664">
    <property type="entry name" value="ABC_membrane"/>
    <property type="match status" value="1"/>
</dbReference>
<dbReference type="InterPro" id="IPR027417">
    <property type="entry name" value="P-loop_NTPase"/>
</dbReference>
<dbReference type="CDD" id="cd03228">
    <property type="entry name" value="ABCC_MRP_Like"/>
    <property type="match status" value="1"/>
</dbReference>
<evidence type="ECO:0000256" key="2">
    <source>
        <dbReference type="ARBA" id="ARBA00022692"/>
    </source>
</evidence>
<evidence type="ECO:0000259" key="9">
    <source>
        <dbReference type="PROSITE" id="PS50929"/>
    </source>
</evidence>
<keyword evidence="6 7" id="KW-0472">Membrane</keyword>
<dbReference type="EMBL" id="LUTU01000004">
    <property type="protein sequence ID" value="OAJ68984.1"/>
    <property type="molecule type" value="Genomic_DNA"/>
</dbReference>
<dbReference type="GO" id="GO:0042883">
    <property type="term" value="P:cysteine transport"/>
    <property type="evidence" value="ECO:0007669"/>
    <property type="project" value="InterPro"/>
</dbReference>
<dbReference type="InterPro" id="IPR003439">
    <property type="entry name" value="ABC_transporter-like_ATP-bd"/>
</dbReference>
<dbReference type="NCBIfam" id="TIGR02857">
    <property type="entry name" value="CydD"/>
    <property type="match status" value="1"/>
</dbReference>
<dbReference type="PROSITE" id="PS50929">
    <property type="entry name" value="ABC_TM1F"/>
    <property type="match status" value="1"/>
</dbReference>
<keyword evidence="5 7" id="KW-1133">Transmembrane helix</keyword>
<sequence>MKADKTIAKAWIKAQGRASRSLTSVIVILGLLSTLLGLLQAWALARTLAAILTGHPGNAPPAIGMFIAVSVIRVGLTAVQDIRASSASLSARRRLRSEIMARIIGEGPALLRRQHSSVIASTLVDRVEALDGYFARWLPASALWLVSQWIVVAAVFWQNHRAGIILAICCASLPVFQAFFGIATAVASRRQFLAMTRLQTRFLDRVKGIATIVLSGSTEREAQALAASADDLRLRTMKVLRIAFIASATTDIAMVVALVLIVITQSHSLSSATPEIALTRALYAILLVPEAFASFRALSAAYQDRAHATAAAEAMHELADLPGELSSTPALPAVQNGRGLTVTAENLSFSWNEERGPVIENVSFTLPAGETLILEGPSGAGKSTLLELLLGFVDPTQGRILLDGTNMATLTPRQISSRISWIGQKPVLFAGTIRENILFAKPEASEQELQSAISHAAMDSYIPHLPEGLETRIGEGGFGLSGGQAQRIAIARAFLKNAPLLLLDEPTSHLDPATEADILTSLHRLAEGRTVVLCTHSAQAQKFHGRHLVLSKGRIISYTEQAA</sequence>
<evidence type="ECO:0000256" key="6">
    <source>
        <dbReference type="ARBA" id="ARBA00023136"/>
    </source>
</evidence>
<feature type="transmembrane region" description="Helical" evidence="7">
    <location>
        <begin position="242"/>
        <end position="263"/>
    </location>
</feature>
<dbReference type="Pfam" id="PF00005">
    <property type="entry name" value="ABC_tran"/>
    <property type="match status" value="1"/>
</dbReference>
<name>A0A1B6VP61_9PROT</name>
<dbReference type="Proteomes" id="UP000077786">
    <property type="component" value="Unassembled WGS sequence"/>
</dbReference>
<keyword evidence="4 10" id="KW-0067">ATP-binding</keyword>
<dbReference type="Gene3D" id="3.40.50.300">
    <property type="entry name" value="P-loop containing nucleotide triphosphate hydrolases"/>
    <property type="match status" value="1"/>
</dbReference>
<dbReference type="AlphaFoldDB" id="A0A1B6VP61"/>
<protein>
    <submittedName>
        <fullName evidence="10">ABC transporter ATP-binding protein</fullName>
    </submittedName>
</protein>
<evidence type="ECO:0000256" key="4">
    <source>
        <dbReference type="ARBA" id="ARBA00022840"/>
    </source>
</evidence>
<dbReference type="GO" id="GO:0140359">
    <property type="term" value="F:ABC-type transporter activity"/>
    <property type="evidence" value="ECO:0007669"/>
    <property type="project" value="InterPro"/>
</dbReference>
<dbReference type="SUPFAM" id="SSF90123">
    <property type="entry name" value="ABC transporter transmembrane region"/>
    <property type="match status" value="1"/>
</dbReference>
<evidence type="ECO:0000256" key="1">
    <source>
        <dbReference type="ARBA" id="ARBA00004651"/>
    </source>
</evidence>
<dbReference type="OrthoDB" id="5288404at2"/>
<evidence type="ECO:0000256" key="7">
    <source>
        <dbReference type="SAM" id="Phobius"/>
    </source>
</evidence>
<dbReference type="GO" id="GO:0005524">
    <property type="term" value="F:ATP binding"/>
    <property type="evidence" value="ECO:0007669"/>
    <property type="project" value="UniProtKB-KW"/>
</dbReference>
<dbReference type="PANTHER" id="PTHR24221">
    <property type="entry name" value="ATP-BINDING CASSETTE SUB-FAMILY B"/>
    <property type="match status" value="1"/>
</dbReference>
<dbReference type="PANTHER" id="PTHR24221:SF654">
    <property type="entry name" value="ATP-BINDING CASSETTE SUB-FAMILY B MEMBER 6"/>
    <property type="match status" value="1"/>
</dbReference>
<feature type="transmembrane region" description="Helical" evidence="7">
    <location>
        <begin position="137"/>
        <end position="157"/>
    </location>
</feature>
<dbReference type="SMART" id="SM00382">
    <property type="entry name" value="AAA"/>
    <property type="match status" value="1"/>
</dbReference>
<gene>
    <name evidence="10" type="ORF">A0123_00554</name>
</gene>
<dbReference type="Gene3D" id="1.20.1560.10">
    <property type="entry name" value="ABC transporter type 1, transmembrane domain"/>
    <property type="match status" value="1"/>
</dbReference>
<comment type="caution">
    <text evidence="10">The sequence shown here is derived from an EMBL/GenBank/DDBJ whole genome shotgun (WGS) entry which is preliminary data.</text>
</comment>
<dbReference type="PROSITE" id="PS50893">
    <property type="entry name" value="ABC_TRANSPORTER_2"/>
    <property type="match status" value="1"/>
</dbReference>
<evidence type="ECO:0000259" key="8">
    <source>
        <dbReference type="PROSITE" id="PS50893"/>
    </source>
</evidence>
<evidence type="ECO:0000313" key="10">
    <source>
        <dbReference type="EMBL" id="OAJ68984.1"/>
    </source>
</evidence>
<keyword evidence="3" id="KW-0547">Nucleotide-binding</keyword>
<feature type="domain" description="ABC transporter" evidence="8">
    <location>
        <begin position="342"/>
        <end position="563"/>
    </location>
</feature>
<dbReference type="InterPro" id="IPR036640">
    <property type="entry name" value="ABC1_TM_sf"/>
</dbReference>
<feature type="transmembrane region" description="Helical" evidence="7">
    <location>
        <begin position="63"/>
        <end position="84"/>
    </location>
</feature>
<dbReference type="RefSeq" id="WP_064273260.1">
    <property type="nucleotide sequence ID" value="NZ_LUTU01000004.1"/>
</dbReference>
<evidence type="ECO:0000256" key="5">
    <source>
        <dbReference type="ARBA" id="ARBA00022989"/>
    </source>
</evidence>
<dbReference type="InterPro" id="IPR003593">
    <property type="entry name" value="AAA+_ATPase"/>
</dbReference>
<feature type="transmembrane region" description="Helical" evidence="7">
    <location>
        <begin position="21"/>
        <end position="43"/>
    </location>
</feature>
<dbReference type="GO" id="GO:0016887">
    <property type="term" value="F:ATP hydrolysis activity"/>
    <property type="evidence" value="ECO:0007669"/>
    <property type="project" value="InterPro"/>
</dbReference>
<evidence type="ECO:0000256" key="3">
    <source>
        <dbReference type="ARBA" id="ARBA00022741"/>
    </source>
</evidence>
<reference evidence="10 11" key="1">
    <citation type="submission" date="2016-03" db="EMBL/GenBank/DDBJ databases">
        <title>Draft genome sequence of Gluconobacter cerinus strain CECT 9110.</title>
        <authorList>
            <person name="Sainz F."/>
            <person name="Mas A."/>
            <person name="Torija M.J."/>
        </authorList>
    </citation>
    <scope>NUCLEOTIDE SEQUENCE [LARGE SCALE GENOMIC DNA]</scope>
    <source>
        <strain evidence="10 11">CECT 9110</strain>
    </source>
</reference>
<feature type="transmembrane region" description="Helical" evidence="7">
    <location>
        <begin position="163"/>
        <end position="187"/>
    </location>
</feature>
<dbReference type="CDD" id="cd18584">
    <property type="entry name" value="ABC_6TM_AarD_CydD"/>
    <property type="match status" value="1"/>
</dbReference>
<evidence type="ECO:0000313" key="11">
    <source>
        <dbReference type="Proteomes" id="UP000077786"/>
    </source>
</evidence>
<dbReference type="GO" id="GO:0005886">
    <property type="term" value="C:plasma membrane"/>
    <property type="evidence" value="ECO:0007669"/>
    <property type="project" value="UniProtKB-SubCell"/>
</dbReference>
<organism evidence="10 11">
    <name type="scientific">Gluconobacter cerinus</name>
    <dbReference type="NCBI Taxonomy" id="38307"/>
    <lineage>
        <taxon>Bacteria</taxon>
        <taxon>Pseudomonadati</taxon>
        <taxon>Pseudomonadota</taxon>
        <taxon>Alphaproteobacteria</taxon>
        <taxon>Acetobacterales</taxon>
        <taxon>Acetobacteraceae</taxon>
        <taxon>Gluconobacter</taxon>
    </lineage>
</organism>
<keyword evidence="2 7" id="KW-0812">Transmembrane</keyword>
<feature type="domain" description="ABC transmembrane type-1" evidence="9">
    <location>
        <begin position="25"/>
        <end position="307"/>
    </location>
</feature>
<dbReference type="InterPro" id="IPR017871">
    <property type="entry name" value="ABC_transporter-like_CS"/>
</dbReference>